<keyword evidence="3" id="KW-0408">Iron</keyword>
<keyword evidence="1" id="KW-0479">Metal-binding</keyword>
<dbReference type="Gene3D" id="3.60.21.10">
    <property type="match status" value="1"/>
</dbReference>
<evidence type="ECO:0000256" key="2">
    <source>
        <dbReference type="ARBA" id="ARBA00022801"/>
    </source>
</evidence>
<dbReference type="InterPro" id="IPR004843">
    <property type="entry name" value="Calcineurin-like_PHP"/>
</dbReference>
<accession>A0A419T8E8</accession>
<evidence type="ECO:0000259" key="7">
    <source>
        <dbReference type="Pfam" id="PF00149"/>
    </source>
</evidence>
<comment type="caution">
    <text evidence="9">The sequence shown here is derived from an EMBL/GenBank/DDBJ whole genome shotgun (WGS) entry which is preliminary data.</text>
</comment>
<proteinExistence type="inferred from homology"/>
<keyword evidence="6" id="KW-0732">Signal</keyword>
<reference evidence="9 10" key="1">
    <citation type="submission" date="2016-08" db="EMBL/GenBank/DDBJ databases">
        <title>A new outlook on sporulation: Clostridium algidixylanolyticum.</title>
        <authorList>
            <person name="Poppleton D.I."/>
            <person name="Gribaldo S."/>
        </authorList>
    </citation>
    <scope>NUCLEOTIDE SEQUENCE [LARGE SCALE GENOMIC DNA]</scope>
    <source>
        <strain evidence="9 10">SPL73</strain>
    </source>
</reference>
<feature type="compositionally biased region" description="Low complexity" evidence="5">
    <location>
        <begin position="30"/>
        <end position="63"/>
    </location>
</feature>
<evidence type="ECO:0000256" key="6">
    <source>
        <dbReference type="SAM" id="SignalP"/>
    </source>
</evidence>
<dbReference type="InterPro" id="IPR029052">
    <property type="entry name" value="Metallo-depent_PP-like"/>
</dbReference>
<dbReference type="AlphaFoldDB" id="A0A419T8E8"/>
<dbReference type="RefSeq" id="WP_120195543.1">
    <property type="nucleotide sequence ID" value="NZ_MCIA01000005.1"/>
</dbReference>
<feature type="region of interest" description="Disordered" evidence="5">
    <location>
        <begin position="25"/>
        <end position="69"/>
    </location>
</feature>
<evidence type="ECO:0000259" key="8">
    <source>
        <dbReference type="Pfam" id="PF17839"/>
    </source>
</evidence>
<feature type="domain" description="Cyclic nucleotide phosphodiesterase C-terminal" evidence="8">
    <location>
        <begin position="355"/>
        <end position="465"/>
    </location>
</feature>
<dbReference type="Gene3D" id="1.10.246.180">
    <property type="match status" value="1"/>
</dbReference>
<gene>
    <name evidence="9" type="ORF">BET01_13205</name>
</gene>
<keyword evidence="2" id="KW-0378">Hydrolase</keyword>
<evidence type="ECO:0000313" key="10">
    <source>
        <dbReference type="Proteomes" id="UP000284277"/>
    </source>
</evidence>
<dbReference type="EMBL" id="MCIA01000005">
    <property type="protein sequence ID" value="RKD33824.1"/>
    <property type="molecule type" value="Genomic_DNA"/>
</dbReference>
<protein>
    <submittedName>
        <fullName evidence="9">Metallophosphoesterase</fullName>
    </submittedName>
</protein>
<dbReference type="Pfam" id="PF17839">
    <property type="entry name" value="CNP_C_terminal"/>
    <property type="match status" value="1"/>
</dbReference>
<dbReference type="OrthoDB" id="2036332at2"/>
<dbReference type="PANTHER" id="PTHR42988">
    <property type="entry name" value="PHOSPHOHYDROLASE"/>
    <property type="match status" value="1"/>
</dbReference>
<evidence type="ECO:0000256" key="4">
    <source>
        <dbReference type="ARBA" id="ARBA00025742"/>
    </source>
</evidence>
<feature type="domain" description="Calcineurin-like phosphoesterase" evidence="7">
    <location>
        <begin position="71"/>
        <end position="309"/>
    </location>
</feature>
<dbReference type="InterPro" id="IPR040869">
    <property type="entry name" value="CNP_C"/>
</dbReference>
<dbReference type="SUPFAM" id="SSF56300">
    <property type="entry name" value="Metallo-dependent phosphatases"/>
    <property type="match status" value="1"/>
</dbReference>
<dbReference type="GO" id="GO:0046872">
    <property type="term" value="F:metal ion binding"/>
    <property type="evidence" value="ECO:0007669"/>
    <property type="project" value="UniProtKB-KW"/>
</dbReference>
<evidence type="ECO:0000313" key="9">
    <source>
        <dbReference type="EMBL" id="RKD33824.1"/>
    </source>
</evidence>
<dbReference type="PANTHER" id="PTHR42988:SF2">
    <property type="entry name" value="CYCLIC NUCLEOTIDE PHOSPHODIESTERASE CBUA0032-RELATED"/>
    <property type="match status" value="1"/>
</dbReference>
<organism evidence="9 10">
    <name type="scientific">Lacrimispora algidixylanolytica</name>
    <dbReference type="NCBI Taxonomy" id="94868"/>
    <lineage>
        <taxon>Bacteria</taxon>
        <taxon>Bacillati</taxon>
        <taxon>Bacillota</taxon>
        <taxon>Clostridia</taxon>
        <taxon>Lachnospirales</taxon>
        <taxon>Lachnospiraceae</taxon>
        <taxon>Lacrimispora</taxon>
    </lineage>
</organism>
<evidence type="ECO:0000256" key="1">
    <source>
        <dbReference type="ARBA" id="ARBA00022723"/>
    </source>
</evidence>
<dbReference type="PROSITE" id="PS51257">
    <property type="entry name" value="PROKAR_LIPOPROTEIN"/>
    <property type="match status" value="1"/>
</dbReference>
<evidence type="ECO:0000256" key="3">
    <source>
        <dbReference type="ARBA" id="ARBA00023004"/>
    </source>
</evidence>
<dbReference type="Pfam" id="PF00149">
    <property type="entry name" value="Metallophos"/>
    <property type="match status" value="1"/>
</dbReference>
<feature type="chain" id="PRO_5039554247" evidence="6">
    <location>
        <begin position="19"/>
        <end position="472"/>
    </location>
</feature>
<dbReference type="Proteomes" id="UP000284277">
    <property type="component" value="Unassembled WGS sequence"/>
</dbReference>
<keyword evidence="10" id="KW-1185">Reference proteome</keyword>
<evidence type="ECO:0000256" key="5">
    <source>
        <dbReference type="SAM" id="MobiDB-lite"/>
    </source>
</evidence>
<dbReference type="InterPro" id="IPR050884">
    <property type="entry name" value="CNP_phosphodiesterase-III"/>
</dbReference>
<dbReference type="GO" id="GO:0016787">
    <property type="term" value="F:hydrolase activity"/>
    <property type="evidence" value="ECO:0007669"/>
    <property type="project" value="UniProtKB-KW"/>
</dbReference>
<sequence length="472" mass="53607">MKKRFLLAAVIAAVCVSAGCSLKQQVPDNTTESGESATETEAPSTIAPTTEDTQQSTESPSSEAETEKDVKIVIATDTHYLAKDLTDFQKSFQYTVDHGDGKVMPYIWEITDAFIEEVKEEKPDVVILSGDLTYNGEKESHKEFAAKLQEIEDAKIPVIVIPGNHDINNPKAARFTGDSTQEANSITPQEFEEIYQDFGYNEAVSRDSASLSYVYQIDDSTRAFMLDSSQYEPKNLVGGMIKDDTYDWIEEQMEEAHDLGMKVIPVSHHNLLDESEVYLDDCTIEHSEQLIDQLESWEVPLYLSGHLHVQHNMKSTKETGIQEIVTSSLSTPPCQYGILYYGEDGGFRYHTKPLDMKAWALKTGNKDKNLLDFKIYGNRFLNKVFYNQAQDEFDRRVDLKGLTKYQRDQMAKVYAELNVASTAGKVYSIRDKVMKKPGYKMWEEEGYQSILSQYLQWITSDGTKDYNLLDKE</sequence>
<comment type="similarity">
    <text evidence="4">Belongs to the cyclic nucleotide phosphodiesterase class-III family.</text>
</comment>
<feature type="signal peptide" evidence="6">
    <location>
        <begin position="1"/>
        <end position="18"/>
    </location>
</feature>
<name>A0A419T8E8_9FIRM</name>